<gene>
    <name evidence="2" type="ORF">XSR1_650016</name>
</gene>
<feature type="signal peptide" evidence="1">
    <location>
        <begin position="1"/>
        <end position="25"/>
    </location>
</feature>
<accession>W1J6T6</accession>
<keyword evidence="3" id="KW-1185">Reference proteome</keyword>
<dbReference type="RefSeq" id="WP_038241311.1">
    <property type="nucleotide sequence ID" value="NZ_CAWLWS010000127.1"/>
</dbReference>
<evidence type="ECO:0000313" key="3">
    <source>
        <dbReference type="Proteomes" id="UP000019202"/>
    </source>
</evidence>
<dbReference type="Proteomes" id="UP000019202">
    <property type="component" value="Unassembled WGS sequence"/>
</dbReference>
<proteinExistence type="predicted"/>
<name>W1J6T6_9GAMM</name>
<evidence type="ECO:0000313" key="2">
    <source>
        <dbReference type="EMBL" id="CDL85200.1"/>
    </source>
</evidence>
<feature type="chain" id="PRO_5004803914" evidence="1">
    <location>
        <begin position="26"/>
        <end position="107"/>
    </location>
</feature>
<evidence type="ECO:0000256" key="1">
    <source>
        <dbReference type="SAM" id="SignalP"/>
    </source>
</evidence>
<keyword evidence="1" id="KW-0732">Signal</keyword>
<dbReference type="EMBL" id="CBXF010000127">
    <property type="protein sequence ID" value="CDL85200.1"/>
    <property type="molecule type" value="Genomic_DNA"/>
</dbReference>
<sequence>MNFIKKIIIIFPLILSMTLITQSHANDCLINSKGKIKDVKVLEDGRHFSVSFGNMENVEMWRNLDDYEGLYALRLLSFGFRENLMLKVESCHNNQIIAFRLYSKKFN</sequence>
<dbReference type="AlphaFoldDB" id="W1J6T6"/>
<organism evidence="2 3">
    <name type="scientific">Xenorhabdus szentirmaii DSM 16338</name>
    <dbReference type="NCBI Taxonomy" id="1427518"/>
    <lineage>
        <taxon>Bacteria</taxon>
        <taxon>Pseudomonadati</taxon>
        <taxon>Pseudomonadota</taxon>
        <taxon>Gammaproteobacteria</taxon>
        <taxon>Enterobacterales</taxon>
        <taxon>Morganellaceae</taxon>
        <taxon>Xenorhabdus</taxon>
    </lineage>
</organism>
<comment type="caution">
    <text evidence="2">The sequence shown here is derived from an EMBL/GenBank/DDBJ whole genome shotgun (WGS) entry which is preliminary data.</text>
</comment>
<protein>
    <submittedName>
        <fullName evidence="2">Uncharacterized protein</fullName>
    </submittedName>
</protein>
<reference evidence="2" key="1">
    <citation type="submission" date="2013-11" db="EMBL/GenBank/DDBJ databases">
        <title>Draft genome sequence and annotation of the entomopathogenic bacteria, Xenorhabdus cabanillasi strain JM26 and Xenorhabdus szentirmai strain DSM 16338.</title>
        <authorList>
            <person name="Gualtieri M."/>
            <person name="Ogier J.C."/>
            <person name="Pages S."/>
            <person name="Givaudan A."/>
            <person name="Gaudriault S."/>
        </authorList>
    </citation>
    <scope>NUCLEOTIDE SEQUENCE [LARGE SCALE GENOMIC DNA]</scope>
    <source>
        <strain evidence="2">DSM 16338</strain>
    </source>
</reference>
<dbReference type="STRING" id="1427518.XSR1_650016"/>